<keyword evidence="1" id="KW-0812">Transmembrane</keyword>
<evidence type="ECO:0000256" key="1">
    <source>
        <dbReference type="SAM" id="Phobius"/>
    </source>
</evidence>
<accession>A0A1H6AC44</accession>
<dbReference type="EMBL" id="FNVA01000005">
    <property type="protein sequence ID" value="SEG45754.1"/>
    <property type="molecule type" value="Genomic_DNA"/>
</dbReference>
<keyword evidence="3" id="KW-1185">Reference proteome</keyword>
<organism evidence="2 3">
    <name type="scientific">Bryocella elongata</name>
    <dbReference type="NCBI Taxonomy" id="863522"/>
    <lineage>
        <taxon>Bacteria</taxon>
        <taxon>Pseudomonadati</taxon>
        <taxon>Acidobacteriota</taxon>
        <taxon>Terriglobia</taxon>
        <taxon>Terriglobales</taxon>
        <taxon>Acidobacteriaceae</taxon>
        <taxon>Bryocella</taxon>
    </lineage>
</organism>
<evidence type="ECO:0000313" key="2">
    <source>
        <dbReference type="EMBL" id="SEG45754.1"/>
    </source>
</evidence>
<proteinExistence type="predicted"/>
<keyword evidence="1" id="KW-0472">Membrane</keyword>
<dbReference type="RefSeq" id="WP_146072164.1">
    <property type="nucleotide sequence ID" value="NZ_FNVA01000005.1"/>
</dbReference>
<feature type="transmembrane region" description="Helical" evidence="1">
    <location>
        <begin position="59"/>
        <end position="80"/>
    </location>
</feature>
<dbReference type="AlphaFoldDB" id="A0A1H6AC44"/>
<gene>
    <name evidence="2" type="ORF">SAMN05421819_3035</name>
</gene>
<evidence type="ECO:0000313" key="3">
    <source>
        <dbReference type="Proteomes" id="UP000236728"/>
    </source>
</evidence>
<dbReference type="Proteomes" id="UP000236728">
    <property type="component" value="Unassembled WGS sequence"/>
</dbReference>
<protein>
    <submittedName>
        <fullName evidence="2">Uncharacterized protein</fullName>
    </submittedName>
</protein>
<sequence>MKNPRLADSLMPILATVEFAVAGRFTGPAAWFLTSYATASMISYFTMRHRLKSFTAYHCLISIAVGVNIALLVTSGVYIVPKLL</sequence>
<reference evidence="2 3" key="1">
    <citation type="submission" date="2016-10" db="EMBL/GenBank/DDBJ databases">
        <authorList>
            <person name="de Groot N.N."/>
        </authorList>
    </citation>
    <scope>NUCLEOTIDE SEQUENCE [LARGE SCALE GENOMIC DNA]</scope>
    <source>
        <strain evidence="2 3">DSM 22489</strain>
    </source>
</reference>
<name>A0A1H6AC44_9BACT</name>
<keyword evidence="1" id="KW-1133">Transmembrane helix</keyword>